<organism evidence="5 6">
    <name type="scientific">Streptomyces boetiae</name>
    <dbReference type="NCBI Taxonomy" id="3075541"/>
    <lineage>
        <taxon>Bacteria</taxon>
        <taxon>Bacillati</taxon>
        <taxon>Actinomycetota</taxon>
        <taxon>Actinomycetes</taxon>
        <taxon>Kitasatosporales</taxon>
        <taxon>Streptomycetaceae</taxon>
        <taxon>Streptomyces</taxon>
    </lineage>
</organism>
<dbReference type="Proteomes" id="UP001183388">
    <property type="component" value="Unassembled WGS sequence"/>
</dbReference>
<dbReference type="InterPro" id="IPR001296">
    <property type="entry name" value="Glyco_trans_1"/>
</dbReference>
<dbReference type="PANTHER" id="PTHR46401">
    <property type="entry name" value="GLYCOSYLTRANSFERASE WBBK-RELATED"/>
    <property type="match status" value="1"/>
</dbReference>
<dbReference type="GO" id="GO:0016757">
    <property type="term" value="F:glycosyltransferase activity"/>
    <property type="evidence" value="ECO:0007669"/>
    <property type="project" value="UniProtKB-KW"/>
</dbReference>
<keyword evidence="6" id="KW-1185">Reference proteome</keyword>
<accession>A0ABU2L3J5</accession>
<name>A0ABU2L3J5_9ACTN</name>
<gene>
    <name evidence="5" type="ORF">RM780_03800</name>
</gene>
<sequence>MDRPLRIALLSYKGDPFCGGQGVYVRHLSRELARLGHSVEVIGAQPYPVVDEGVTLTELPSLDLYRQPDPFRTPRREEYRDWIDVLEVATMWTGGFPEPLTFSLRARRALAERRAAFDVVHDNQTLGWGLLGVERLGLPLVTTIHHPITVDRRLALEAAESAKRRYSVRRWYGFTRMQKRVARRLPRVLTVSTASRAEIVRDFAVPADRVHVVPIGADTRVFHPDPATPRVPGRIVTTSSSDAPLKGLVHLVEALAKVRTEHPGAHLVVVGNRPVQGPVAEALERFGLGAAVEFVKGISDAELAALVRGAQIACVPSLYEGFCLPAAEAMAAGTPLVATTGGAIPEVTGPDGETCLAVPPGDAGALAAALTRLLADEDLRTRIAAAGRDRVLRHFTWEQAARSTAEHYRYAVAARRTRGAAPGRTGGPA</sequence>
<keyword evidence="1 5" id="KW-0328">Glycosyltransferase</keyword>
<dbReference type="InterPro" id="IPR028098">
    <property type="entry name" value="Glyco_trans_4-like_N"/>
</dbReference>
<dbReference type="EC" id="2.4.-.-" evidence="5"/>
<dbReference type="Pfam" id="PF00534">
    <property type="entry name" value="Glycos_transf_1"/>
    <property type="match status" value="1"/>
</dbReference>
<evidence type="ECO:0000259" key="3">
    <source>
        <dbReference type="Pfam" id="PF00534"/>
    </source>
</evidence>
<dbReference type="SUPFAM" id="SSF53756">
    <property type="entry name" value="UDP-Glycosyltransferase/glycogen phosphorylase"/>
    <property type="match status" value="1"/>
</dbReference>
<dbReference type="EMBL" id="JAVREN010000004">
    <property type="protein sequence ID" value="MDT0306087.1"/>
    <property type="molecule type" value="Genomic_DNA"/>
</dbReference>
<feature type="domain" description="Glycosyl transferase family 1" evidence="3">
    <location>
        <begin position="234"/>
        <end position="389"/>
    </location>
</feature>
<protein>
    <submittedName>
        <fullName evidence="5">Glycosyltransferase family 4 protein</fullName>
        <ecNumber evidence="5">2.4.-.-</ecNumber>
    </submittedName>
</protein>
<dbReference type="RefSeq" id="WP_311629010.1">
    <property type="nucleotide sequence ID" value="NZ_JAVREN010000004.1"/>
</dbReference>
<dbReference type="PANTHER" id="PTHR46401:SF2">
    <property type="entry name" value="GLYCOSYLTRANSFERASE WBBK-RELATED"/>
    <property type="match status" value="1"/>
</dbReference>
<dbReference type="Pfam" id="PF13439">
    <property type="entry name" value="Glyco_transf_4"/>
    <property type="match status" value="1"/>
</dbReference>
<evidence type="ECO:0000313" key="6">
    <source>
        <dbReference type="Proteomes" id="UP001183388"/>
    </source>
</evidence>
<reference evidence="6" key="1">
    <citation type="submission" date="2023-07" db="EMBL/GenBank/DDBJ databases">
        <title>30 novel species of actinomycetes from the DSMZ collection.</title>
        <authorList>
            <person name="Nouioui I."/>
        </authorList>
    </citation>
    <scope>NUCLEOTIDE SEQUENCE [LARGE SCALE GENOMIC DNA]</scope>
    <source>
        <strain evidence="6">DSM 44917</strain>
    </source>
</reference>
<evidence type="ECO:0000259" key="4">
    <source>
        <dbReference type="Pfam" id="PF13439"/>
    </source>
</evidence>
<comment type="caution">
    <text evidence="5">The sequence shown here is derived from an EMBL/GenBank/DDBJ whole genome shotgun (WGS) entry which is preliminary data.</text>
</comment>
<evidence type="ECO:0000256" key="2">
    <source>
        <dbReference type="ARBA" id="ARBA00022679"/>
    </source>
</evidence>
<keyword evidence="2 5" id="KW-0808">Transferase</keyword>
<feature type="domain" description="Glycosyltransferase subfamily 4-like N-terminal" evidence="4">
    <location>
        <begin position="19"/>
        <end position="219"/>
    </location>
</feature>
<dbReference type="CDD" id="cd03801">
    <property type="entry name" value="GT4_PimA-like"/>
    <property type="match status" value="1"/>
</dbReference>
<evidence type="ECO:0000256" key="1">
    <source>
        <dbReference type="ARBA" id="ARBA00022676"/>
    </source>
</evidence>
<dbReference type="Gene3D" id="3.40.50.2000">
    <property type="entry name" value="Glycogen Phosphorylase B"/>
    <property type="match status" value="2"/>
</dbReference>
<evidence type="ECO:0000313" key="5">
    <source>
        <dbReference type="EMBL" id="MDT0306087.1"/>
    </source>
</evidence>
<proteinExistence type="predicted"/>